<proteinExistence type="predicted"/>
<reference evidence="3" key="1">
    <citation type="submission" date="2024-07" db="EMBL/GenBank/DDBJ databases">
        <title>Two chromosome-level genome assemblies of Korean endemic species Abeliophyllum distichum and Forsythia ovata (Oleaceae).</title>
        <authorList>
            <person name="Jang H."/>
        </authorList>
    </citation>
    <scope>NUCLEOTIDE SEQUENCE [LARGE SCALE GENOMIC DNA]</scope>
</reference>
<dbReference type="Pfam" id="PF26130">
    <property type="entry name" value="PB1-like"/>
    <property type="match status" value="1"/>
</dbReference>
<feature type="domain" description="PB1-like" evidence="1">
    <location>
        <begin position="78"/>
        <end position="164"/>
    </location>
</feature>
<dbReference type="AlphaFoldDB" id="A0ABD1U6D8"/>
<sequence>MAQDTRKLKEMQHELRNMWENHALRRKKGNGKAKPRMVVRSNATFQDQDFNLDRQQSKDRKIKDIISNIEPRENTNQFIIAWHYGSIFFVKPNNLKYENGKVEYMDFVEVDDFKKLTVDKVARFMMYLGYKLPVRVLYMREMMSLLNGLVRIKNMEDVQKMLDGICSSKLLEVYLVPPARTFVLSWESPTMK</sequence>
<evidence type="ECO:0000313" key="3">
    <source>
        <dbReference type="Proteomes" id="UP001604277"/>
    </source>
</evidence>
<dbReference type="Proteomes" id="UP001604277">
    <property type="component" value="Unassembled WGS sequence"/>
</dbReference>
<comment type="caution">
    <text evidence="2">The sequence shown here is derived from an EMBL/GenBank/DDBJ whole genome shotgun (WGS) entry which is preliminary data.</text>
</comment>
<dbReference type="EMBL" id="JBFOLJ010000007">
    <property type="protein sequence ID" value="KAL2520328.1"/>
    <property type="molecule type" value="Genomic_DNA"/>
</dbReference>
<dbReference type="InterPro" id="IPR058594">
    <property type="entry name" value="PB1-like_dom_pln"/>
</dbReference>
<evidence type="ECO:0000313" key="2">
    <source>
        <dbReference type="EMBL" id="KAL2520328.1"/>
    </source>
</evidence>
<gene>
    <name evidence="2" type="ORF">Fot_24251</name>
</gene>
<organism evidence="2 3">
    <name type="scientific">Forsythia ovata</name>
    <dbReference type="NCBI Taxonomy" id="205694"/>
    <lineage>
        <taxon>Eukaryota</taxon>
        <taxon>Viridiplantae</taxon>
        <taxon>Streptophyta</taxon>
        <taxon>Embryophyta</taxon>
        <taxon>Tracheophyta</taxon>
        <taxon>Spermatophyta</taxon>
        <taxon>Magnoliopsida</taxon>
        <taxon>eudicotyledons</taxon>
        <taxon>Gunneridae</taxon>
        <taxon>Pentapetalae</taxon>
        <taxon>asterids</taxon>
        <taxon>lamiids</taxon>
        <taxon>Lamiales</taxon>
        <taxon>Oleaceae</taxon>
        <taxon>Forsythieae</taxon>
        <taxon>Forsythia</taxon>
    </lineage>
</organism>
<name>A0ABD1U6D8_9LAMI</name>
<keyword evidence="3" id="KW-1185">Reference proteome</keyword>
<accession>A0ABD1U6D8</accession>
<protein>
    <recommendedName>
        <fullName evidence="1">PB1-like domain-containing protein</fullName>
    </recommendedName>
</protein>
<evidence type="ECO:0000259" key="1">
    <source>
        <dbReference type="Pfam" id="PF26130"/>
    </source>
</evidence>